<evidence type="ECO:0000313" key="3">
    <source>
        <dbReference type="Proteomes" id="UP001521150"/>
    </source>
</evidence>
<accession>A0ABS8ZRZ0</accession>
<evidence type="ECO:0000313" key="2">
    <source>
        <dbReference type="EMBL" id="MCE7010515.1"/>
    </source>
</evidence>
<evidence type="ECO:0000259" key="1">
    <source>
        <dbReference type="Pfam" id="PF13977"/>
    </source>
</evidence>
<organism evidence="2 3">
    <name type="scientific">Kibdelosporangium philippinense</name>
    <dbReference type="NCBI Taxonomy" id="211113"/>
    <lineage>
        <taxon>Bacteria</taxon>
        <taxon>Bacillati</taxon>
        <taxon>Actinomycetota</taxon>
        <taxon>Actinomycetes</taxon>
        <taxon>Pseudonocardiales</taxon>
        <taxon>Pseudonocardiaceae</taxon>
        <taxon>Kibdelosporangium</taxon>
    </lineage>
</organism>
<comment type="caution">
    <text evidence="2">The sequence shown here is derived from an EMBL/GenBank/DDBJ whole genome shotgun (WGS) entry which is preliminary data.</text>
</comment>
<dbReference type="EMBL" id="JAJVCN010000004">
    <property type="protein sequence ID" value="MCE7010515.1"/>
    <property type="molecule type" value="Genomic_DNA"/>
</dbReference>
<dbReference type="Pfam" id="PF13977">
    <property type="entry name" value="TetR_C_6"/>
    <property type="match status" value="1"/>
</dbReference>
<reference evidence="2 3" key="1">
    <citation type="submission" date="2021-12" db="EMBL/GenBank/DDBJ databases">
        <title>Genome sequence of Kibdelosporangium philippinense ATCC 49844.</title>
        <authorList>
            <person name="Fedorov E.A."/>
            <person name="Omeragic M."/>
            <person name="Shalygina K.F."/>
            <person name="Maclea K.S."/>
        </authorList>
    </citation>
    <scope>NUCLEOTIDE SEQUENCE [LARGE SCALE GENOMIC DNA]</scope>
    <source>
        <strain evidence="2 3">ATCC 49844</strain>
    </source>
</reference>
<dbReference type="RefSeq" id="WP_233732459.1">
    <property type="nucleotide sequence ID" value="NZ_JAJVCN010000004.1"/>
</dbReference>
<proteinExistence type="predicted"/>
<protein>
    <submittedName>
        <fullName evidence="2">TetR family transcriptional regulator C-terminal domain-containing protein</fullName>
    </submittedName>
</protein>
<name>A0ABS8ZRZ0_9PSEU</name>
<dbReference type="Proteomes" id="UP001521150">
    <property type="component" value="Unassembled WGS sequence"/>
</dbReference>
<sequence>MIHHFGSKDALLQAVLDEYDARAAARVTSHAGGINGLVKALIADAEYMTSERGLAMLHIVLQAEHLFDESTVHERFLQRARRLRHHISDTIRRDRPAMDAEAVATELHAFMEGAVTLWLLDPGTVDLPALYRGYLARLF</sequence>
<dbReference type="SUPFAM" id="SSF48498">
    <property type="entry name" value="Tetracyclin repressor-like, C-terminal domain"/>
    <property type="match status" value="1"/>
</dbReference>
<dbReference type="InterPro" id="IPR036271">
    <property type="entry name" value="Tet_transcr_reg_TetR-rel_C_sf"/>
</dbReference>
<feature type="domain" description="BetI-type transcriptional repressor C-terminal" evidence="1">
    <location>
        <begin position="71"/>
        <end position="138"/>
    </location>
</feature>
<dbReference type="Gene3D" id="1.10.357.10">
    <property type="entry name" value="Tetracycline Repressor, domain 2"/>
    <property type="match status" value="1"/>
</dbReference>
<keyword evidence="3" id="KW-1185">Reference proteome</keyword>
<gene>
    <name evidence="2" type="ORF">LWC34_48100</name>
</gene>
<dbReference type="InterPro" id="IPR039538">
    <property type="entry name" value="BetI_C"/>
</dbReference>
<dbReference type="PROSITE" id="PS50096">
    <property type="entry name" value="IQ"/>
    <property type="match status" value="1"/>
</dbReference>